<evidence type="ECO:0000259" key="3">
    <source>
        <dbReference type="PROSITE" id="PS50887"/>
    </source>
</evidence>
<dbReference type="Gene3D" id="3.30.70.270">
    <property type="match status" value="1"/>
</dbReference>
<dbReference type="PANTHER" id="PTHR45138">
    <property type="entry name" value="REGULATORY COMPONENTS OF SENSORY TRANSDUCTION SYSTEM"/>
    <property type="match status" value="1"/>
</dbReference>
<dbReference type="SUPFAM" id="SSF55073">
    <property type="entry name" value="Nucleotide cyclase"/>
    <property type="match status" value="1"/>
</dbReference>
<dbReference type="GO" id="GO:0052621">
    <property type="term" value="F:diguanylate cyclase activity"/>
    <property type="evidence" value="ECO:0007669"/>
    <property type="project" value="UniProtKB-EC"/>
</dbReference>
<dbReference type="Pfam" id="PF00990">
    <property type="entry name" value="GGDEF"/>
    <property type="match status" value="1"/>
</dbReference>
<dbReference type="EC" id="2.7.7.65" evidence="1"/>
<proteinExistence type="predicted"/>
<reference evidence="4" key="1">
    <citation type="journal article" date="2015" name="Proc. Natl. Acad. Sci. U.S.A.">
        <title>Bacterial clade with the ribosomal RNA operon on a small plasmid rather than the chromosome.</title>
        <authorList>
            <person name="Anda M."/>
            <person name="Ohtsubo Y."/>
            <person name="Okubo T."/>
            <person name="Sugawara M."/>
            <person name="Nagata Y."/>
            <person name="Tsuda M."/>
            <person name="Minamisawa K."/>
            <person name="Mitsui H."/>
        </authorList>
    </citation>
    <scope>NUCLEOTIDE SEQUENCE</scope>
    <source>
        <strain evidence="4">DSM 15513</strain>
    </source>
</reference>
<dbReference type="InterPro" id="IPR050469">
    <property type="entry name" value="Diguanylate_Cyclase"/>
</dbReference>
<feature type="domain" description="GGDEF" evidence="3">
    <location>
        <begin position="86"/>
        <end position="215"/>
    </location>
</feature>
<organism evidence="4">
    <name type="scientific">Fulvimarina pelagi</name>
    <dbReference type="NCBI Taxonomy" id="217511"/>
    <lineage>
        <taxon>Bacteria</taxon>
        <taxon>Pseudomonadati</taxon>
        <taxon>Pseudomonadota</taxon>
        <taxon>Alphaproteobacteria</taxon>
        <taxon>Hyphomicrobiales</taxon>
        <taxon>Aurantimonadaceae</taxon>
        <taxon>Fulvimarina</taxon>
    </lineage>
</organism>
<dbReference type="SMART" id="SM00267">
    <property type="entry name" value="GGDEF"/>
    <property type="match status" value="1"/>
</dbReference>
<dbReference type="FunFam" id="3.30.70.270:FF:000001">
    <property type="entry name" value="Diguanylate cyclase domain protein"/>
    <property type="match status" value="1"/>
</dbReference>
<sequence>MAVGAAALTALAIIATLATSAFWILPGMRRQTKEQGKLQTLTGALERRSLDLETAALTDALTGMHNRRFFDEAMRHYLAEFEKIGRPIGLMLLDLDHFKAVNDTHGHDVGDEVLRSVANCLFEFTRHNDVVARLGGEEFAVIAPNMNKADCAAFAERIREAIAKLVVRSGNFRVRVSVSVGVAVSKRNDDVGQFCKRADLKLYHAKQTGRNRVCA</sequence>
<dbReference type="PANTHER" id="PTHR45138:SF9">
    <property type="entry name" value="DIGUANYLATE CYCLASE DGCM-RELATED"/>
    <property type="match status" value="1"/>
</dbReference>
<dbReference type="InterPro" id="IPR000160">
    <property type="entry name" value="GGDEF_dom"/>
</dbReference>
<dbReference type="CDD" id="cd01949">
    <property type="entry name" value="GGDEF"/>
    <property type="match status" value="1"/>
</dbReference>
<dbReference type="InterPro" id="IPR029787">
    <property type="entry name" value="Nucleotide_cyclase"/>
</dbReference>
<dbReference type="PROSITE" id="PS50887">
    <property type="entry name" value="GGDEF"/>
    <property type="match status" value="1"/>
</dbReference>
<dbReference type="GO" id="GO:1902201">
    <property type="term" value="P:negative regulation of bacterial-type flagellum-dependent cell motility"/>
    <property type="evidence" value="ECO:0007669"/>
    <property type="project" value="TreeGrafter"/>
</dbReference>
<dbReference type="EMBL" id="LC066397">
    <property type="protein sequence ID" value="BAT31390.1"/>
    <property type="molecule type" value="Genomic_DNA"/>
</dbReference>
<evidence type="ECO:0000313" key="4">
    <source>
        <dbReference type="EMBL" id="BAT31390.1"/>
    </source>
</evidence>
<dbReference type="GO" id="GO:0005886">
    <property type="term" value="C:plasma membrane"/>
    <property type="evidence" value="ECO:0007669"/>
    <property type="project" value="TreeGrafter"/>
</dbReference>
<evidence type="ECO:0000256" key="2">
    <source>
        <dbReference type="ARBA" id="ARBA00034247"/>
    </source>
</evidence>
<evidence type="ECO:0000256" key="1">
    <source>
        <dbReference type="ARBA" id="ARBA00012528"/>
    </source>
</evidence>
<accession>A0A0P0ZAP7</accession>
<dbReference type="InterPro" id="IPR043128">
    <property type="entry name" value="Rev_trsase/Diguanyl_cyclase"/>
</dbReference>
<dbReference type="GO" id="GO:0043709">
    <property type="term" value="P:cell adhesion involved in single-species biofilm formation"/>
    <property type="evidence" value="ECO:0007669"/>
    <property type="project" value="TreeGrafter"/>
</dbReference>
<dbReference type="NCBIfam" id="TIGR00254">
    <property type="entry name" value="GGDEF"/>
    <property type="match status" value="1"/>
</dbReference>
<protein>
    <recommendedName>
        <fullName evidence="1">diguanylate cyclase</fullName>
        <ecNumber evidence="1">2.7.7.65</ecNumber>
    </recommendedName>
</protein>
<comment type="catalytic activity">
    <reaction evidence="2">
        <text>2 GTP = 3',3'-c-di-GMP + 2 diphosphate</text>
        <dbReference type="Rhea" id="RHEA:24898"/>
        <dbReference type="ChEBI" id="CHEBI:33019"/>
        <dbReference type="ChEBI" id="CHEBI:37565"/>
        <dbReference type="ChEBI" id="CHEBI:58805"/>
        <dbReference type="EC" id="2.7.7.65"/>
    </reaction>
</comment>
<dbReference type="AlphaFoldDB" id="A0A0P0ZAP7"/>
<name>A0A0P0ZAP7_9HYPH</name>